<dbReference type="Proteomes" id="UP000282125">
    <property type="component" value="Unassembled WGS sequence"/>
</dbReference>
<gene>
    <name evidence="1" type="ORF">EG244_15990</name>
</gene>
<evidence type="ECO:0000313" key="2">
    <source>
        <dbReference type="Proteomes" id="UP000282125"/>
    </source>
</evidence>
<name>A0A3P3DDV1_9RHOB</name>
<sequence>MSCSQAFKAQRCETEADLKAVSQAADYLGRPAPRKWIAGRVVSLLSHYFVSQQDETLAAAVAEDWCAMLADYPAWAIANACRWWMSRENPRKHCKPLPGDIQDRAHIEMEPVRAARITIARGVALPKPQPAARPEITEEERARRAAVVASLGLKRIGGEA</sequence>
<reference evidence="1 2" key="1">
    <citation type="submission" date="2018-11" db="EMBL/GenBank/DDBJ databases">
        <title>Gemmobacter sp. nov., YIM 102744-1 draft genome.</title>
        <authorList>
            <person name="Li G."/>
            <person name="Jiang Y."/>
        </authorList>
    </citation>
    <scope>NUCLEOTIDE SEQUENCE [LARGE SCALE GENOMIC DNA]</scope>
    <source>
        <strain evidence="1 2">YIM 102744-1</strain>
    </source>
</reference>
<dbReference type="EMBL" id="RRAZ01000028">
    <property type="protein sequence ID" value="RRH72014.1"/>
    <property type="molecule type" value="Genomic_DNA"/>
</dbReference>
<organism evidence="1 2">
    <name type="scientific">Falsigemmobacter faecalis</name>
    <dbReference type="NCBI Taxonomy" id="2488730"/>
    <lineage>
        <taxon>Bacteria</taxon>
        <taxon>Pseudomonadati</taxon>
        <taxon>Pseudomonadota</taxon>
        <taxon>Alphaproteobacteria</taxon>
        <taxon>Rhodobacterales</taxon>
        <taxon>Paracoccaceae</taxon>
        <taxon>Falsigemmobacter</taxon>
    </lineage>
</organism>
<accession>A0A3P3DDV1</accession>
<dbReference type="AlphaFoldDB" id="A0A3P3DDV1"/>
<comment type="caution">
    <text evidence="1">The sequence shown here is derived from an EMBL/GenBank/DDBJ whole genome shotgun (WGS) entry which is preliminary data.</text>
</comment>
<keyword evidence="2" id="KW-1185">Reference proteome</keyword>
<evidence type="ECO:0000313" key="1">
    <source>
        <dbReference type="EMBL" id="RRH72014.1"/>
    </source>
</evidence>
<protein>
    <submittedName>
        <fullName evidence="1">Uncharacterized protein</fullName>
    </submittedName>
</protein>
<proteinExistence type="predicted"/>